<proteinExistence type="predicted"/>
<reference evidence="1" key="2">
    <citation type="submission" date="2022-01" db="EMBL/GenBank/DDBJ databases">
        <authorList>
            <person name="Yamashiro T."/>
            <person name="Shiraishi A."/>
            <person name="Satake H."/>
            <person name="Nakayama K."/>
        </authorList>
    </citation>
    <scope>NUCLEOTIDE SEQUENCE</scope>
</reference>
<evidence type="ECO:0000313" key="1">
    <source>
        <dbReference type="EMBL" id="GJT91397.1"/>
    </source>
</evidence>
<dbReference type="Proteomes" id="UP001151760">
    <property type="component" value="Unassembled WGS sequence"/>
</dbReference>
<dbReference type="EMBL" id="BQNB010020015">
    <property type="protein sequence ID" value="GJT91397.1"/>
    <property type="molecule type" value="Genomic_DNA"/>
</dbReference>
<name>A0ABQ5HU50_9ASTR</name>
<reference evidence="1" key="1">
    <citation type="journal article" date="2022" name="Int. J. Mol. Sci.">
        <title>Draft Genome of Tanacetum Coccineum: Genomic Comparison of Closely Related Tanacetum-Family Plants.</title>
        <authorList>
            <person name="Yamashiro T."/>
            <person name="Shiraishi A."/>
            <person name="Nakayama K."/>
            <person name="Satake H."/>
        </authorList>
    </citation>
    <scope>NUCLEOTIDE SEQUENCE</scope>
</reference>
<organism evidence="1 2">
    <name type="scientific">Tanacetum coccineum</name>
    <dbReference type="NCBI Taxonomy" id="301880"/>
    <lineage>
        <taxon>Eukaryota</taxon>
        <taxon>Viridiplantae</taxon>
        <taxon>Streptophyta</taxon>
        <taxon>Embryophyta</taxon>
        <taxon>Tracheophyta</taxon>
        <taxon>Spermatophyta</taxon>
        <taxon>Magnoliopsida</taxon>
        <taxon>eudicotyledons</taxon>
        <taxon>Gunneridae</taxon>
        <taxon>Pentapetalae</taxon>
        <taxon>asterids</taxon>
        <taxon>campanulids</taxon>
        <taxon>Asterales</taxon>
        <taxon>Asteraceae</taxon>
        <taxon>Asteroideae</taxon>
        <taxon>Anthemideae</taxon>
        <taxon>Anthemidinae</taxon>
        <taxon>Tanacetum</taxon>
    </lineage>
</organism>
<evidence type="ECO:0000313" key="2">
    <source>
        <dbReference type="Proteomes" id="UP001151760"/>
    </source>
</evidence>
<comment type="caution">
    <text evidence="1">The sequence shown here is derived from an EMBL/GenBank/DDBJ whole genome shotgun (WGS) entry which is preliminary data.</text>
</comment>
<keyword evidence="2" id="KW-1185">Reference proteome</keyword>
<gene>
    <name evidence="1" type="ORF">Tco_1080242</name>
</gene>
<sequence>MGGSLFRVEKEINYGKEVVIEDGNRVEGPMMIDLIRLRSSLNTSNRSRVESYLAEEKVVMVEDCGFDSEVQGWPFGIFVSSHERFR</sequence>
<accession>A0ABQ5HU50</accession>
<protein>
    <submittedName>
        <fullName evidence="1">Uncharacterized protein</fullName>
    </submittedName>
</protein>